<dbReference type="InterPro" id="IPR000851">
    <property type="entry name" value="Ribosomal_uS5"/>
</dbReference>
<dbReference type="PANTHER" id="PTHR48277:SF1">
    <property type="entry name" value="MITOCHONDRIAL RIBOSOMAL PROTEIN S5"/>
    <property type="match status" value="1"/>
</dbReference>
<evidence type="ECO:0000256" key="5">
    <source>
        <dbReference type="ARBA" id="ARBA00022980"/>
    </source>
</evidence>
<dbReference type="SUPFAM" id="SSF54768">
    <property type="entry name" value="dsRNA-binding domain-like"/>
    <property type="match status" value="1"/>
</dbReference>
<dbReference type="EMBL" id="DSJL01000002">
    <property type="protein sequence ID" value="HEF64302.1"/>
    <property type="molecule type" value="Genomic_DNA"/>
</dbReference>
<accession>A0A7C1K250</accession>
<evidence type="ECO:0000256" key="8">
    <source>
        <dbReference type="HAMAP-Rule" id="MF_01307"/>
    </source>
</evidence>
<dbReference type="InterPro" id="IPR013810">
    <property type="entry name" value="Ribosomal_uS5_N"/>
</dbReference>
<reference evidence="10" key="1">
    <citation type="journal article" date="2020" name="mSystems">
        <title>Genome- and Community-Level Interaction Insights into Carbon Utilization and Element Cycling Functions of Hydrothermarchaeota in Hydrothermal Sediment.</title>
        <authorList>
            <person name="Zhou Z."/>
            <person name="Liu Y."/>
            <person name="Xu W."/>
            <person name="Pan J."/>
            <person name="Luo Z.H."/>
            <person name="Li M."/>
        </authorList>
    </citation>
    <scope>NUCLEOTIDE SEQUENCE [LARGE SCALE GENOMIC DNA]</scope>
    <source>
        <strain evidence="10">SpSt-222</strain>
    </source>
</reference>
<dbReference type="PANTHER" id="PTHR48277">
    <property type="entry name" value="MITOCHONDRIAL RIBOSOMAL PROTEIN S5"/>
    <property type="match status" value="1"/>
</dbReference>
<keyword evidence="3 8" id="KW-0699">rRNA-binding</keyword>
<name>A0A7C1K250_THERO</name>
<keyword evidence="6 8" id="KW-0687">Ribonucleoprotein</keyword>
<dbReference type="Gene3D" id="3.30.160.20">
    <property type="match status" value="1"/>
</dbReference>
<dbReference type="GO" id="GO:0005737">
    <property type="term" value="C:cytoplasm"/>
    <property type="evidence" value="ECO:0007669"/>
    <property type="project" value="UniProtKB-ARBA"/>
</dbReference>
<comment type="similarity">
    <text evidence="2 8 9">Belongs to the universal ribosomal protein uS5 family.</text>
</comment>
<evidence type="ECO:0000256" key="2">
    <source>
        <dbReference type="ARBA" id="ARBA00008945"/>
    </source>
</evidence>
<dbReference type="InterPro" id="IPR014721">
    <property type="entry name" value="Ribsml_uS5_D2-typ_fold_subgr"/>
</dbReference>
<dbReference type="FunFam" id="3.30.230.10:FF:000002">
    <property type="entry name" value="30S ribosomal protein S5"/>
    <property type="match status" value="1"/>
</dbReference>
<dbReference type="InterPro" id="IPR005324">
    <property type="entry name" value="Ribosomal_uS5_C"/>
</dbReference>
<protein>
    <recommendedName>
        <fullName evidence="7 8">Small ribosomal subunit protein uS5</fullName>
    </recommendedName>
</protein>
<sequence length="184" mass="19770">MVLVKEGRRVDPSRVGELRERVIQIARVAKVVQGGRRFHFRSVVVVGDGQGHVGVGIGKATEVPDSIRKAVENAKKHLIEVPLDRTTIPHEIEVKFKATRVLMKPAAPGTGVIAGAGVRAVVEAAGIKDLIAKTHGSNNPVNVTQAALLALSQLESPEDVAARRGLPVERVLRGRRKRVESDGE</sequence>
<dbReference type="PROSITE" id="PS50881">
    <property type="entry name" value="S5_DSRBD"/>
    <property type="match status" value="1"/>
</dbReference>
<dbReference type="Pfam" id="PF00333">
    <property type="entry name" value="Ribosomal_S5"/>
    <property type="match status" value="1"/>
</dbReference>
<evidence type="ECO:0000256" key="1">
    <source>
        <dbReference type="ARBA" id="ARBA00003093"/>
    </source>
</evidence>
<dbReference type="GO" id="GO:0015935">
    <property type="term" value="C:small ribosomal subunit"/>
    <property type="evidence" value="ECO:0007669"/>
    <property type="project" value="InterPro"/>
</dbReference>
<evidence type="ECO:0000256" key="4">
    <source>
        <dbReference type="ARBA" id="ARBA00022884"/>
    </source>
</evidence>
<proteinExistence type="inferred from homology"/>
<evidence type="ECO:0000256" key="9">
    <source>
        <dbReference type="RuleBase" id="RU003823"/>
    </source>
</evidence>
<evidence type="ECO:0000313" key="10">
    <source>
        <dbReference type="EMBL" id="HEF64302.1"/>
    </source>
</evidence>
<dbReference type="InterPro" id="IPR020568">
    <property type="entry name" value="Ribosomal_Su5_D2-typ_SF"/>
</dbReference>
<dbReference type="Gene3D" id="3.30.230.10">
    <property type="match status" value="1"/>
</dbReference>
<comment type="subunit">
    <text evidence="8">Part of the 30S ribosomal subunit. Contacts proteins S4 and S8.</text>
</comment>
<gene>
    <name evidence="8" type="primary">rpsE</name>
    <name evidence="10" type="ORF">ENP47_01630</name>
</gene>
<evidence type="ECO:0000256" key="3">
    <source>
        <dbReference type="ARBA" id="ARBA00022730"/>
    </source>
</evidence>
<evidence type="ECO:0000256" key="7">
    <source>
        <dbReference type="ARBA" id="ARBA00035255"/>
    </source>
</evidence>
<keyword evidence="4 8" id="KW-0694">RNA-binding</keyword>
<evidence type="ECO:0000256" key="6">
    <source>
        <dbReference type="ARBA" id="ARBA00023274"/>
    </source>
</evidence>
<comment type="function">
    <text evidence="8">With S4 and S12 plays an important role in translational accuracy.</text>
</comment>
<dbReference type="AlphaFoldDB" id="A0A7C1K250"/>
<dbReference type="HAMAP" id="MF_01307_B">
    <property type="entry name" value="Ribosomal_uS5_B"/>
    <property type="match status" value="1"/>
</dbReference>
<dbReference type="SUPFAM" id="SSF54211">
    <property type="entry name" value="Ribosomal protein S5 domain 2-like"/>
    <property type="match status" value="1"/>
</dbReference>
<dbReference type="GO" id="GO:0003735">
    <property type="term" value="F:structural constituent of ribosome"/>
    <property type="evidence" value="ECO:0007669"/>
    <property type="project" value="UniProtKB-UniRule"/>
</dbReference>
<dbReference type="InterPro" id="IPR005712">
    <property type="entry name" value="Ribosomal_uS5_bac-type"/>
</dbReference>
<comment type="domain">
    <text evidence="8">The N-terminal domain interacts with the head of the 30S subunit; the C-terminal domain interacts with the body and contacts protein S4. The interaction surface between S4 and S5 is involved in control of translational fidelity.</text>
</comment>
<dbReference type="NCBIfam" id="TIGR01021">
    <property type="entry name" value="rpsE_bact"/>
    <property type="match status" value="1"/>
</dbReference>
<comment type="function">
    <text evidence="1 8">Located at the back of the 30S subunit body where it stabilizes the conformation of the head with respect to the body.</text>
</comment>
<dbReference type="FunFam" id="3.30.160.20:FF:000001">
    <property type="entry name" value="30S ribosomal protein S5"/>
    <property type="match status" value="1"/>
</dbReference>
<dbReference type="GO" id="GO:0006412">
    <property type="term" value="P:translation"/>
    <property type="evidence" value="ECO:0007669"/>
    <property type="project" value="UniProtKB-UniRule"/>
</dbReference>
<dbReference type="Pfam" id="PF03719">
    <property type="entry name" value="Ribosomal_S5_C"/>
    <property type="match status" value="1"/>
</dbReference>
<keyword evidence="5 8" id="KW-0689">Ribosomal protein</keyword>
<organism evidence="10">
    <name type="scientific">Thermomicrobium roseum</name>
    <dbReference type="NCBI Taxonomy" id="500"/>
    <lineage>
        <taxon>Bacteria</taxon>
        <taxon>Pseudomonadati</taxon>
        <taxon>Thermomicrobiota</taxon>
        <taxon>Thermomicrobia</taxon>
        <taxon>Thermomicrobiales</taxon>
        <taxon>Thermomicrobiaceae</taxon>
        <taxon>Thermomicrobium</taxon>
    </lineage>
</organism>
<comment type="caution">
    <text evidence="10">The sequence shown here is derived from an EMBL/GenBank/DDBJ whole genome shotgun (WGS) entry which is preliminary data.</text>
</comment>
<dbReference type="GO" id="GO:0019843">
    <property type="term" value="F:rRNA binding"/>
    <property type="evidence" value="ECO:0007669"/>
    <property type="project" value="UniProtKB-UniRule"/>
</dbReference>
<dbReference type="GO" id="GO:0042254">
    <property type="term" value="P:ribosome biogenesis"/>
    <property type="evidence" value="ECO:0007669"/>
    <property type="project" value="UniProtKB-ARBA"/>
</dbReference>